<reference evidence="2 3" key="1">
    <citation type="journal article" date="2019" name="Int. J. Syst. Evol. Microbiol.">
        <title>The Global Catalogue of Microorganisms (GCM) 10K type strain sequencing project: providing services to taxonomists for standard genome sequencing and annotation.</title>
        <authorList>
            <consortium name="The Broad Institute Genomics Platform"/>
            <consortium name="The Broad Institute Genome Sequencing Center for Infectious Disease"/>
            <person name="Wu L."/>
            <person name="Ma J."/>
        </authorList>
    </citation>
    <scope>NUCLEOTIDE SEQUENCE [LARGE SCALE GENOMIC DNA]</scope>
    <source>
        <strain evidence="2 3">JCM 13929</strain>
    </source>
</reference>
<comment type="caution">
    <text evidence="2">The sequence shown here is derived from an EMBL/GenBank/DDBJ whole genome shotgun (WGS) entry which is preliminary data.</text>
</comment>
<feature type="domain" description="Cupin type-2" evidence="1">
    <location>
        <begin position="35"/>
        <end position="101"/>
    </location>
</feature>
<dbReference type="InterPro" id="IPR011051">
    <property type="entry name" value="RmlC_Cupin_sf"/>
</dbReference>
<gene>
    <name evidence="2" type="ORF">GCM10009733_106430</name>
</gene>
<evidence type="ECO:0000313" key="2">
    <source>
        <dbReference type="EMBL" id="GAA1693243.1"/>
    </source>
</evidence>
<accession>A0ABN2HTD5</accession>
<sequence length="120" mass="12474">MQIINGAGAWTRPIAGGANDWVEQLKVPDLSVGTYCIPAGGVDTQSPHTEDEIYVVTAGRARITTPGGDEEVGPGAVIFVPAGEEHRFTDITEDLALLVVFGPAYGSRGAAGEGDHVRDA</sequence>
<protein>
    <recommendedName>
        <fullName evidence="1">Cupin type-2 domain-containing protein</fullName>
    </recommendedName>
</protein>
<dbReference type="Proteomes" id="UP001500064">
    <property type="component" value="Unassembled WGS sequence"/>
</dbReference>
<dbReference type="SUPFAM" id="SSF51182">
    <property type="entry name" value="RmlC-like cupins"/>
    <property type="match status" value="1"/>
</dbReference>
<name>A0ABN2HTD5_9ACTN</name>
<dbReference type="Pfam" id="PF07883">
    <property type="entry name" value="Cupin_2"/>
    <property type="match status" value="1"/>
</dbReference>
<evidence type="ECO:0000313" key="3">
    <source>
        <dbReference type="Proteomes" id="UP001500064"/>
    </source>
</evidence>
<keyword evidence="3" id="KW-1185">Reference proteome</keyword>
<organism evidence="2 3">
    <name type="scientific">Nonomuraea maheshkhaliensis</name>
    <dbReference type="NCBI Taxonomy" id="419590"/>
    <lineage>
        <taxon>Bacteria</taxon>
        <taxon>Bacillati</taxon>
        <taxon>Actinomycetota</taxon>
        <taxon>Actinomycetes</taxon>
        <taxon>Streptosporangiales</taxon>
        <taxon>Streptosporangiaceae</taxon>
        <taxon>Nonomuraea</taxon>
    </lineage>
</organism>
<dbReference type="Gene3D" id="2.60.120.10">
    <property type="entry name" value="Jelly Rolls"/>
    <property type="match status" value="1"/>
</dbReference>
<dbReference type="InterPro" id="IPR014710">
    <property type="entry name" value="RmlC-like_jellyroll"/>
</dbReference>
<dbReference type="EMBL" id="BAAAMU010000191">
    <property type="protein sequence ID" value="GAA1693243.1"/>
    <property type="molecule type" value="Genomic_DNA"/>
</dbReference>
<proteinExistence type="predicted"/>
<dbReference type="RefSeq" id="WP_346114969.1">
    <property type="nucleotide sequence ID" value="NZ_BAAAMU010000191.1"/>
</dbReference>
<dbReference type="InterPro" id="IPR013096">
    <property type="entry name" value="Cupin_2"/>
</dbReference>
<evidence type="ECO:0000259" key="1">
    <source>
        <dbReference type="Pfam" id="PF07883"/>
    </source>
</evidence>